<organism evidence="2 3">
    <name type="scientific">Populus tomentosa</name>
    <name type="common">Chinese white poplar</name>
    <dbReference type="NCBI Taxonomy" id="118781"/>
    <lineage>
        <taxon>Eukaryota</taxon>
        <taxon>Viridiplantae</taxon>
        <taxon>Streptophyta</taxon>
        <taxon>Embryophyta</taxon>
        <taxon>Tracheophyta</taxon>
        <taxon>Spermatophyta</taxon>
        <taxon>Magnoliopsida</taxon>
        <taxon>eudicotyledons</taxon>
        <taxon>Gunneridae</taxon>
        <taxon>Pentapetalae</taxon>
        <taxon>rosids</taxon>
        <taxon>fabids</taxon>
        <taxon>Malpighiales</taxon>
        <taxon>Salicaceae</taxon>
        <taxon>Saliceae</taxon>
        <taxon>Populus</taxon>
    </lineage>
</organism>
<sequence length="244" mass="27457">MAGNLVEDSISVQDLQDPSITCQTDTKNKCSCMPAPKAAHAYTFKHACSGHKRRRGSVQPSSSRAGKKSKSEIDRDYRERKKVEDEKLKAKTEELEKSNSHLEGQAFQLRMDLKETREEMKETREENINLKIVQKSQSESIRELGKVELIASGEKINALKEEHAQEIHALKAKHAQELLERDRKFNALSEEHELLKSVCTMCNIDLGKWLGNGAGEMNNPMETPATAQATSYFVNSDHFASQVA</sequence>
<evidence type="ECO:0000313" key="3">
    <source>
        <dbReference type="Proteomes" id="UP000886885"/>
    </source>
</evidence>
<reference evidence="2" key="1">
    <citation type="journal article" date="2020" name="bioRxiv">
        <title>Hybrid origin of Populus tomentosa Carr. identified through genome sequencing and phylogenomic analysis.</title>
        <authorList>
            <person name="An X."/>
            <person name="Gao K."/>
            <person name="Chen Z."/>
            <person name="Li J."/>
            <person name="Yang X."/>
            <person name="Yang X."/>
            <person name="Zhou J."/>
            <person name="Guo T."/>
            <person name="Zhao T."/>
            <person name="Huang S."/>
            <person name="Miao D."/>
            <person name="Khan W.U."/>
            <person name="Rao P."/>
            <person name="Ye M."/>
            <person name="Lei B."/>
            <person name="Liao W."/>
            <person name="Wang J."/>
            <person name="Ji L."/>
            <person name="Li Y."/>
            <person name="Guo B."/>
            <person name="Mustafa N.S."/>
            <person name="Li S."/>
            <person name="Yun Q."/>
            <person name="Keller S.R."/>
            <person name="Mao J."/>
            <person name="Zhang R."/>
            <person name="Strauss S.H."/>
        </authorList>
    </citation>
    <scope>NUCLEOTIDE SEQUENCE</scope>
    <source>
        <strain evidence="2">GM15</strain>
        <tissue evidence="2">Leaf</tissue>
    </source>
</reference>
<evidence type="ECO:0000313" key="2">
    <source>
        <dbReference type="EMBL" id="KAG6738110.1"/>
    </source>
</evidence>
<accession>A0A8X8C2A0</accession>
<feature type="compositionally biased region" description="Basic and acidic residues" evidence="1">
    <location>
        <begin position="69"/>
        <end position="100"/>
    </location>
</feature>
<protein>
    <submittedName>
        <fullName evidence="2">Uncharacterized protein</fullName>
    </submittedName>
</protein>
<dbReference type="AlphaFoldDB" id="A0A8X8C2A0"/>
<gene>
    <name evidence="2" type="ORF">POTOM_059669</name>
</gene>
<proteinExistence type="predicted"/>
<dbReference type="OrthoDB" id="857333at2759"/>
<dbReference type="EMBL" id="JAAWWB010000038">
    <property type="protein sequence ID" value="KAG6738110.1"/>
    <property type="molecule type" value="Genomic_DNA"/>
</dbReference>
<feature type="region of interest" description="Disordered" evidence="1">
    <location>
        <begin position="52"/>
        <end position="103"/>
    </location>
</feature>
<comment type="caution">
    <text evidence="2">The sequence shown here is derived from an EMBL/GenBank/DDBJ whole genome shotgun (WGS) entry which is preliminary data.</text>
</comment>
<keyword evidence="3" id="KW-1185">Reference proteome</keyword>
<evidence type="ECO:0000256" key="1">
    <source>
        <dbReference type="SAM" id="MobiDB-lite"/>
    </source>
</evidence>
<dbReference type="Proteomes" id="UP000886885">
    <property type="component" value="Chromosome 19D"/>
</dbReference>
<name>A0A8X8C2A0_POPTO</name>